<dbReference type="InParanoid" id="A0A316VR89"/>
<keyword evidence="3" id="KW-1185">Reference proteome</keyword>
<accession>A0A316VR89</accession>
<dbReference type="GeneID" id="37038291"/>
<feature type="signal peptide" evidence="1">
    <location>
        <begin position="1"/>
        <end position="23"/>
    </location>
</feature>
<gene>
    <name evidence="2" type="ORF">IE81DRAFT_349636</name>
</gene>
<dbReference type="EMBL" id="KZ819433">
    <property type="protein sequence ID" value="PWN40032.1"/>
    <property type="molecule type" value="Genomic_DNA"/>
</dbReference>
<evidence type="ECO:0000313" key="3">
    <source>
        <dbReference type="Proteomes" id="UP000245783"/>
    </source>
</evidence>
<reference evidence="2 3" key="1">
    <citation type="journal article" date="2018" name="Mol. Biol. Evol.">
        <title>Broad Genomic Sampling Reveals a Smut Pathogenic Ancestry of the Fungal Clade Ustilaginomycotina.</title>
        <authorList>
            <person name="Kijpornyongpan T."/>
            <person name="Mondo S.J."/>
            <person name="Barry K."/>
            <person name="Sandor L."/>
            <person name="Lee J."/>
            <person name="Lipzen A."/>
            <person name="Pangilinan J."/>
            <person name="LaButti K."/>
            <person name="Hainaut M."/>
            <person name="Henrissat B."/>
            <person name="Grigoriev I.V."/>
            <person name="Spatafora J.W."/>
            <person name="Aime M.C."/>
        </authorList>
    </citation>
    <scope>NUCLEOTIDE SEQUENCE [LARGE SCALE GENOMIC DNA]</scope>
    <source>
        <strain evidence="2 3">MCA 4658</strain>
    </source>
</reference>
<evidence type="ECO:0000313" key="2">
    <source>
        <dbReference type="EMBL" id="PWN40032.1"/>
    </source>
</evidence>
<feature type="chain" id="PRO_5016352558" description="Nudix hydrolase domain-containing protein" evidence="1">
    <location>
        <begin position="24"/>
        <end position="339"/>
    </location>
</feature>
<dbReference type="AlphaFoldDB" id="A0A316VR89"/>
<name>A0A316VR89_9BASI</name>
<evidence type="ECO:0000256" key="1">
    <source>
        <dbReference type="SAM" id="SignalP"/>
    </source>
</evidence>
<dbReference type="RefSeq" id="XP_025367192.1">
    <property type="nucleotide sequence ID" value="XM_025516421.1"/>
</dbReference>
<protein>
    <recommendedName>
        <fullName evidence="4">Nudix hydrolase domain-containing protein</fullName>
    </recommendedName>
</protein>
<sequence>MKSSATVKCSSFALAWWAAKTLAAFQGCLGLVRKCNQLHGLTGLQSSGGLWKLPGGGTERSWDAAVDKIGAKGTNESVPRLADLPQCQDKILAHDSNAQMRAFPFLRMLFLCRREHEFAVRDKGASFDILYPSIGRASLSSSSSRQTAPLAKLLELPAFMVHACLGMLQRIQWDLLNQERDWALRFEEETTTVELTVDIRSKRIYSVEDKDQPCQGCIAKQKTCLRPTKDFPLLYAGYQCLECHISKRPCTTTSADGTLFQSTNQEFKNGKPIVMLNLCNKLGKTADELRDVKAANAGAEEASRQELAKVALCQHKLAALINVNRERIVAGLLLQQSTT</sequence>
<proteinExistence type="predicted"/>
<evidence type="ECO:0008006" key="4">
    <source>
        <dbReference type="Google" id="ProtNLM"/>
    </source>
</evidence>
<organism evidence="2 3">
    <name type="scientific">Ceraceosorus guamensis</name>
    <dbReference type="NCBI Taxonomy" id="1522189"/>
    <lineage>
        <taxon>Eukaryota</taxon>
        <taxon>Fungi</taxon>
        <taxon>Dikarya</taxon>
        <taxon>Basidiomycota</taxon>
        <taxon>Ustilaginomycotina</taxon>
        <taxon>Exobasidiomycetes</taxon>
        <taxon>Ceraceosorales</taxon>
        <taxon>Ceraceosoraceae</taxon>
        <taxon>Ceraceosorus</taxon>
    </lineage>
</organism>
<dbReference type="OrthoDB" id="2379842at2759"/>
<keyword evidence="1" id="KW-0732">Signal</keyword>
<dbReference type="Proteomes" id="UP000245783">
    <property type="component" value="Unassembled WGS sequence"/>
</dbReference>